<accession>A0A5J4UZP6</accession>
<evidence type="ECO:0000256" key="1">
    <source>
        <dbReference type="ARBA" id="ARBA00022737"/>
    </source>
</evidence>
<dbReference type="SMART" id="SM00368">
    <property type="entry name" value="LRR_RI"/>
    <property type="match status" value="6"/>
</dbReference>
<dbReference type="Pfam" id="PF13516">
    <property type="entry name" value="LRR_6"/>
    <property type="match status" value="3"/>
</dbReference>
<name>A0A5J4UZP6_9EUKA</name>
<feature type="compositionally biased region" description="Polar residues" evidence="2">
    <location>
        <begin position="322"/>
        <end position="352"/>
    </location>
</feature>
<dbReference type="SUPFAM" id="SSF52047">
    <property type="entry name" value="RNI-like"/>
    <property type="match status" value="1"/>
</dbReference>
<dbReference type="EMBL" id="SNRW01011045">
    <property type="protein sequence ID" value="KAA6375704.1"/>
    <property type="molecule type" value="Genomic_DNA"/>
</dbReference>
<evidence type="ECO:0000313" key="3">
    <source>
        <dbReference type="EMBL" id="KAA6375704.1"/>
    </source>
</evidence>
<feature type="region of interest" description="Disordered" evidence="2">
    <location>
        <begin position="317"/>
        <end position="376"/>
    </location>
</feature>
<dbReference type="InterPro" id="IPR001611">
    <property type="entry name" value="Leu-rich_rpt"/>
</dbReference>
<dbReference type="OrthoDB" id="120976at2759"/>
<evidence type="ECO:0000313" key="4">
    <source>
        <dbReference type="Proteomes" id="UP000324800"/>
    </source>
</evidence>
<keyword evidence="1" id="KW-0677">Repeat</keyword>
<dbReference type="PANTHER" id="PTHR24111:SF0">
    <property type="entry name" value="LEUCINE-RICH REPEAT-CONTAINING PROTEIN"/>
    <property type="match status" value="1"/>
</dbReference>
<dbReference type="PANTHER" id="PTHR24111">
    <property type="entry name" value="LEUCINE-RICH REPEAT-CONTAINING PROTEIN 34"/>
    <property type="match status" value="1"/>
</dbReference>
<dbReference type="InterPro" id="IPR032675">
    <property type="entry name" value="LRR_dom_sf"/>
</dbReference>
<dbReference type="AlphaFoldDB" id="A0A5J4UZP6"/>
<organism evidence="3 4">
    <name type="scientific">Streblomastix strix</name>
    <dbReference type="NCBI Taxonomy" id="222440"/>
    <lineage>
        <taxon>Eukaryota</taxon>
        <taxon>Metamonada</taxon>
        <taxon>Preaxostyla</taxon>
        <taxon>Oxymonadida</taxon>
        <taxon>Streblomastigidae</taxon>
        <taxon>Streblomastix</taxon>
    </lineage>
</organism>
<reference evidence="3 4" key="1">
    <citation type="submission" date="2019-03" db="EMBL/GenBank/DDBJ databases">
        <title>Single cell metagenomics reveals metabolic interactions within the superorganism composed of flagellate Streblomastix strix and complex community of Bacteroidetes bacteria on its surface.</title>
        <authorList>
            <person name="Treitli S.C."/>
            <person name="Kolisko M."/>
            <person name="Husnik F."/>
            <person name="Keeling P."/>
            <person name="Hampl V."/>
        </authorList>
    </citation>
    <scope>NUCLEOTIDE SEQUENCE [LARGE SCALE GENOMIC DNA]</scope>
    <source>
        <strain evidence="3">ST1C</strain>
    </source>
</reference>
<dbReference type="InterPro" id="IPR052201">
    <property type="entry name" value="LRR-containing_regulator"/>
</dbReference>
<gene>
    <name evidence="3" type="ORF">EZS28_028770</name>
</gene>
<protein>
    <submittedName>
        <fullName evidence="3">Uncharacterized protein</fullName>
    </submittedName>
</protein>
<proteinExistence type="predicted"/>
<dbReference type="Proteomes" id="UP000324800">
    <property type="component" value="Unassembled WGS sequence"/>
</dbReference>
<evidence type="ECO:0000256" key="2">
    <source>
        <dbReference type="SAM" id="MobiDB-lite"/>
    </source>
</evidence>
<comment type="caution">
    <text evidence="3">The sequence shown here is derived from an EMBL/GenBank/DDBJ whole genome shotgun (WGS) entry which is preliminary data.</text>
</comment>
<dbReference type="Gene3D" id="3.80.10.10">
    <property type="entry name" value="Ribonuclease Inhibitor"/>
    <property type="match status" value="2"/>
</dbReference>
<sequence length="376" mass="41034">MHLLIIYHIKAIGEYLEANTTLDSAILRFNPIGDKGGISIAKSFSKNVTIKAIDFARCGVGDGTMEALRQAFRESSASLLSDDDYDQKKPKRRQSALVAILLEHNDLGPAGLESLSNALLESVQTHHIEQLSLYDCRNIDHVGPIPNVDGIKSMGRLLASGESALTNLDLGSCNLDDCGVQALSDSLSTAPKLKFLSLQKNKLTNISATNLRDALKTNNVLEEIDLRANKFTDDGMSAFIELLALNNTLKDVDIRGIAISTVNPTKLKNEIYPRSRIEVLKWVDKKQNITADEISELRKRVMYDPTPRKIAQARNIAAQQQPESIQRTGSNPDINAGNTPQRNMVTSSSIPDLTSPPPSKTTPKAIAPGLTKAAKK</sequence>